<feature type="transmembrane region" description="Helical" evidence="6">
    <location>
        <begin position="40"/>
        <end position="60"/>
    </location>
</feature>
<evidence type="ECO:0000313" key="7">
    <source>
        <dbReference type="EMBL" id="MDC3415859.1"/>
    </source>
</evidence>
<evidence type="ECO:0000313" key="8">
    <source>
        <dbReference type="Proteomes" id="UP001145069"/>
    </source>
</evidence>
<dbReference type="AlphaFoldDB" id="A0A9X3WEB9"/>
<keyword evidence="4 6" id="KW-1133">Transmembrane helix</keyword>
<evidence type="ECO:0000256" key="1">
    <source>
        <dbReference type="ARBA" id="ARBA00004651"/>
    </source>
</evidence>
<dbReference type="EC" id="2.3.2.3" evidence="6"/>
<comment type="function">
    <text evidence="6">Catalyzes the transfer of a lysyl group from L-lysyl-tRNA(Lys) to membrane-bound phosphatidylglycerol (PG), which produces lysylphosphatidylglycerol (LPG), a major component of the bacterial membrane with a positive net charge. LPG synthesis contributes to bacterial virulence as it is involved in the resistance mechanism against cationic antimicrobial peptides (CAMP) produces by the host's immune system (defensins, cathelicidins) and by the competing microorganisms.</text>
</comment>
<sequence length="310" mass="34538">MGKHKRFFFVTIRIAVACIFLFLVVQFFDFAEISESTGKLLDQPILLLMMVIGYWSSFYLKAKAWMVYVEDDGPVKNYLDAIFYSLVINHLLPVKGGELVRVGYIHHKNKLSLSLAAESTVAMRLLDLVILGVIAASGSFLFGISISFQLVAGLIIGCGLLLLGLVAYTRFRPFIISYLEKLSKIVLSKKGLKMVTLVFVSWLLEAIVIYLIVFASFKPIPILDAIWVNSFTIAGQVFQFTPGGIGTYESFMSIALKTVGYPLATGLTIAVVTHAVKFIFSFGCGLYVLLFAPIRLEQIVFWLKKKRGSQ</sequence>
<dbReference type="Pfam" id="PF03706">
    <property type="entry name" value="LPG_synthase_TM"/>
    <property type="match status" value="1"/>
</dbReference>
<keyword evidence="6" id="KW-0808">Transferase</keyword>
<feature type="transmembrane region" description="Helical" evidence="6">
    <location>
        <begin position="278"/>
        <end position="296"/>
    </location>
</feature>
<feature type="transmembrane region" description="Helical" evidence="6">
    <location>
        <begin position="192"/>
        <end position="213"/>
    </location>
</feature>
<evidence type="ECO:0000256" key="4">
    <source>
        <dbReference type="ARBA" id="ARBA00022989"/>
    </source>
</evidence>
<dbReference type="GO" id="GO:0005886">
    <property type="term" value="C:plasma membrane"/>
    <property type="evidence" value="ECO:0007669"/>
    <property type="project" value="UniProtKB-SubCell"/>
</dbReference>
<dbReference type="RefSeq" id="WP_272444834.1">
    <property type="nucleotide sequence ID" value="NZ_JAMQKC010000002.1"/>
</dbReference>
<keyword evidence="3 6" id="KW-0812">Transmembrane</keyword>
<feature type="transmembrane region" description="Helical" evidence="6">
    <location>
        <begin position="125"/>
        <end position="144"/>
    </location>
</feature>
<evidence type="ECO:0000256" key="2">
    <source>
        <dbReference type="ARBA" id="ARBA00022475"/>
    </source>
</evidence>
<protein>
    <recommendedName>
        <fullName evidence="6">Phosphatidylglycerol lysyltransferase</fullName>
        <ecNumber evidence="6">2.3.2.3</ecNumber>
    </recommendedName>
    <alternativeName>
        <fullName evidence="6">Lysylphosphatidylglycerol synthase</fullName>
    </alternativeName>
</protein>
<keyword evidence="2" id="KW-1003">Cell membrane</keyword>
<keyword evidence="6" id="KW-0046">Antibiotic resistance</keyword>
<dbReference type="Proteomes" id="UP001145069">
    <property type="component" value="Unassembled WGS sequence"/>
</dbReference>
<feature type="transmembrane region" description="Helical" evidence="6">
    <location>
        <begin position="7"/>
        <end position="28"/>
    </location>
</feature>
<comment type="similarity">
    <text evidence="6">Belongs to the LPG synthase family.</text>
</comment>
<evidence type="ECO:0000256" key="3">
    <source>
        <dbReference type="ARBA" id="ARBA00022692"/>
    </source>
</evidence>
<proteinExistence type="inferred from homology"/>
<keyword evidence="8" id="KW-1185">Reference proteome</keyword>
<comment type="catalytic activity">
    <reaction evidence="6">
        <text>L-lysyl-tRNA(Lys) + a 1,2-diacyl-sn-glycero-3-phospho-(1'-sn-glycerol) = a 1,2-diacyl-sn-glycero-3-phospho-1'-(3'-O-L-lysyl)-sn-glycerol + tRNA(Lys)</text>
        <dbReference type="Rhea" id="RHEA:10668"/>
        <dbReference type="Rhea" id="RHEA-COMP:9696"/>
        <dbReference type="Rhea" id="RHEA-COMP:9697"/>
        <dbReference type="ChEBI" id="CHEBI:64716"/>
        <dbReference type="ChEBI" id="CHEBI:75792"/>
        <dbReference type="ChEBI" id="CHEBI:78442"/>
        <dbReference type="ChEBI" id="CHEBI:78529"/>
        <dbReference type="EC" id="2.3.2.3"/>
    </reaction>
</comment>
<evidence type="ECO:0000256" key="6">
    <source>
        <dbReference type="RuleBase" id="RU363042"/>
    </source>
</evidence>
<dbReference type="GO" id="GO:0046677">
    <property type="term" value="P:response to antibiotic"/>
    <property type="evidence" value="ECO:0007669"/>
    <property type="project" value="UniProtKB-KW"/>
</dbReference>
<evidence type="ECO:0000256" key="5">
    <source>
        <dbReference type="ARBA" id="ARBA00023136"/>
    </source>
</evidence>
<accession>A0A9X3WEB9</accession>
<dbReference type="InterPro" id="IPR022791">
    <property type="entry name" value="L-PG_synthase/AglD"/>
</dbReference>
<dbReference type="PANTHER" id="PTHR39087">
    <property type="entry name" value="UPF0104 MEMBRANE PROTEIN MJ1595"/>
    <property type="match status" value="1"/>
</dbReference>
<gene>
    <name evidence="6" type="primary">mprF</name>
    <name evidence="7" type="ORF">NC799_02915</name>
</gene>
<name>A0A9X3WEB9_9BACI</name>
<dbReference type="PANTHER" id="PTHR39087:SF2">
    <property type="entry name" value="UPF0104 MEMBRANE PROTEIN MJ1595"/>
    <property type="match status" value="1"/>
</dbReference>
<dbReference type="GO" id="GO:0050071">
    <property type="term" value="F:phosphatidylglycerol lysyltransferase activity"/>
    <property type="evidence" value="ECO:0007669"/>
    <property type="project" value="UniProtKB-EC"/>
</dbReference>
<keyword evidence="5 6" id="KW-0472">Membrane</keyword>
<dbReference type="EMBL" id="JAMQKC010000002">
    <property type="protein sequence ID" value="MDC3415859.1"/>
    <property type="molecule type" value="Genomic_DNA"/>
</dbReference>
<reference evidence="7" key="1">
    <citation type="submission" date="2022-06" db="EMBL/GenBank/DDBJ databases">
        <title>Aquibacillus sp. a new bacterium isolated from soil saline samples.</title>
        <authorList>
            <person name="Galisteo C."/>
            <person name="De La Haba R."/>
            <person name="Sanchez-Porro C."/>
            <person name="Ventosa A."/>
        </authorList>
    </citation>
    <scope>NUCLEOTIDE SEQUENCE</scope>
    <source>
        <strain evidence="7">3ASR75-54</strain>
    </source>
</reference>
<feature type="transmembrane region" description="Helical" evidence="6">
    <location>
        <begin position="150"/>
        <end position="171"/>
    </location>
</feature>
<organism evidence="7 8">
    <name type="scientific">Aquibacillus salsiterrae</name>
    <dbReference type="NCBI Taxonomy" id="2950439"/>
    <lineage>
        <taxon>Bacteria</taxon>
        <taxon>Bacillati</taxon>
        <taxon>Bacillota</taxon>
        <taxon>Bacilli</taxon>
        <taxon>Bacillales</taxon>
        <taxon>Bacillaceae</taxon>
        <taxon>Aquibacillus</taxon>
    </lineage>
</organism>
<comment type="caution">
    <text evidence="7">The sequence shown here is derived from an EMBL/GenBank/DDBJ whole genome shotgun (WGS) entry which is preliminary data.</text>
</comment>
<keyword evidence="6" id="KW-0443">Lipid metabolism</keyword>
<comment type="subcellular location">
    <subcellularLocation>
        <location evidence="1 6">Cell membrane</location>
        <topology evidence="1 6">Multi-pass membrane protein</topology>
    </subcellularLocation>
</comment>
<dbReference type="GO" id="GO:0006629">
    <property type="term" value="P:lipid metabolic process"/>
    <property type="evidence" value="ECO:0007669"/>
    <property type="project" value="UniProtKB-KW"/>
</dbReference>